<dbReference type="GO" id="GO:0005524">
    <property type="term" value="F:ATP binding"/>
    <property type="evidence" value="ECO:0007669"/>
    <property type="project" value="UniProtKB-UniRule"/>
</dbReference>
<dbReference type="PANTHER" id="PTHR38045">
    <property type="entry name" value="CHROMOSOME 1, WHOLE GENOME SHOTGUN SEQUENCE"/>
    <property type="match status" value="1"/>
</dbReference>
<feature type="region of interest" description="Disordered" evidence="5">
    <location>
        <begin position="715"/>
        <end position="742"/>
    </location>
</feature>
<keyword evidence="2 4" id="KW-0547">Nucleotide-binding</keyword>
<feature type="compositionally biased region" description="Polar residues" evidence="5">
    <location>
        <begin position="645"/>
        <end position="674"/>
    </location>
</feature>
<dbReference type="Gene3D" id="1.10.510.10">
    <property type="entry name" value="Transferase(Phosphotransferase) domain 1"/>
    <property type="match status" value="1"/>
</dbReference>
<evidence type="ECO:0000256" key="4">
    <source>
        <dbReference type="PROSITE-ProRule" id="PRU10141"/>
    </source>
</evidence>
<dbReference type="InterPro" id="IPR011009">
    <property type="entry name" value="Kinase-like_dom_sf"/>
</dbReference>
<dbReference type="InterPro" id="IPR008929">
    <property type="entry name" value="Chondroitin_lyas"/>
</dbReference>
<feature type="region of interest" description="Disordered" evidence="5">
    <location>
        <begin position="388"/>
        <end position="409"/>
    </location>
</feature>
<dbReference type="PROSITE" id="PS50011">
    <property type="entry name" value="PROTEIN_KINASE_DOM"/>
    <property type="match status" value="1"/>
</dbReference>
<evidence type="ECO:0000313" key="9">
    <source>
        <dbReference type="Proteomes" id="UP001217582"/>
    </source>
</evidence>
<protein>
    <recommendedName>
        <fullName evidence="7">Protein kinase domain-containing protein</fullName>
    </recommendedName>
</protein>
<dbReference type="PANTHER" id="PTHR38045:SF1">
    <property type="entry name" value="HEPARINASE II_III-LIKE PROTEIN"/>
    <property type="match status" value="1"/>
</dbReference>
<dbReference type="Gene3D" id="2.70.98.70">
    <property type="match status" value="1"/>
</dbReference>
<feature type="compositionally biased region" description="Basic and acidic residues" evidence="5">
    <location>
        <begin position="434"/>
        <end position="445"/>
    </location>
</feature>
<feature type="compositionally biased region" description="Polar residues" evidence="5">
    <location>
        <begin position="388"/>
        <end position="401"/>
    </location>
</feature>
<keyword evidence="3 4" id="KW-0067">ATP-binding</keyword>
<dbReference type="GO" id="GO:0004672">
    <property type="term" value="F:protein kinase activity"/>
    <property type="evidence" value="ECO:0007669"/>
    <property type="project" value="InterPro"/>
</dbReference>
<comment type="subcellular location">
    <subcellularLocation>
        <location evidence="1">Cell envelope</location>
    </subcellularLocation>
</comment>
<feature type="compositionally biased region" description="Basic and acidic residues" evidence="5">
    <location>
        <begin position="57"/>
        <end position="77"/>
    </location>
</feature>
<sequence length="1482" mass="165920">MSSNESHHLSSDQTEGTSQTASRWRDNRKKSEFSNPLNDLRRFLNNHIGSGNVRNSSKKEGSQKHERSRASTMSHRDIDLPPWFGAGISKKYGKFGKTLGIGAGGTVRVIKRSKDQAQLAVKEFRHRRPDESEKEYIKKVTAEFCIGSTLHHINIIKTVDIIRDNDLFFEVMEYAPIELFAIVMSGKMGFNEINCVFRQIVDGVDYLHGLGLAHRDLKIDNCVMTSDGIVKIIDFGTATVFQVPGKSALFATGIVGSDPYLAPEVLSRQTYDARLTDVWSLAIVYICMVLKRFPWKIPNPELDPSFKLFLLAHPELGGIQPSSLLEDDETHDEPMISDQLPETRYGTVLQSSGAHRLLDQYTGDGNVNAIPTAKEAGYDISLAIPTSDESTTVTPVDTNDGQVPRDIPSSHEEHQDFLYERHYHEQELSSGVHSPKDHETSKEKNGTSLDEDPQPRAADSLFRILPLRPRMCLSRMLVLDPKNRATLGDLLRGRSYGGTDGAISATAYAQQQQAAEAEQISPLVMPVDTSQTRNNTSRSAPYGTMEPYVDEFENDEDYAVALRLARYTMSTNYAMVPQGRENVSDPFNQYQLYDSRPSRPLGARSQYDPARAANSRPYQLDNNYYQQSQQNLLAGQQAMPYETNQQDDLSRSFQTPNAAGSASRTQTGGIQPSDYNEKFSKQRPSRKWLWWLVAAIVLICVILAAVLGGVLGSRAANDDDDDSKDNQSMPNSQTGSDNKPSNLVGVFPQSVFDAASNAAKQGNTDDIAYYGTDTYGNPVFTSSGNKNKPSFGKAVGKCEDPWKPTNNLNNGRPGHPRLIAPGYMWDCLESRIKEDAYLTAWNYSIFQNATNWLDEKPVEYDIDGGLTLSGILDVSRIVQQRLKAWAYAWRLTRDKKYKERAFKEMSVAAGNTSQPFGNGDKRWNPDHFLDTAEMAAGYAFAYDWMYDAWNDQQKSYIIDWIVRFALAQGLDMYNKNTAWWSTAKSGDGNWNCVSNGGLIFSALAIQNDAKGNDKSTTDQILKKALDNVKQNCMRAVYEDGTWSETPNYWYFGTNAQARMVSALITATGSDQGLMDQNKNWYKTAEFHMYVTGNAGMFAYGDNGPNKFATTANQLFLYSQLAKNPVYALFQRDRADAASDPLSMFWYDSTPRGAFYNGLPLDRLFDNDMGSWVSMRSSWTDTTGNYVAMKFSNHTGHQTHGDLDAGDFVIDALGTRFAGEYGSDNYLAKDYFMGEEDGAARWTYFRKGTQGQNTIVIGRQNMNSSCKPTFKFDSSNTKQNDDLNFTPDDKSTAYTVTDLSSCYAEDKGSVQRGIRFLNGRRQILVQDEIKKQNKEIQWRVQTNATVELSKDKKTATLTITEVHDPNAAIDKMMINIPKAQMKATILSPSNAQFAVAPACDKKSKKPNYYYGENEVPSQGTDDNGRQIQAEVLDYEVNVLSITLPGDSDTNIKVWWQPQYSKLNDADKAQPKNVPLSEWSIDSH</sequence>
<feature type="domain" description="Protein kinase" evidence="7">
    <location>
        <begin position="93"/>
        <end position="497"/>
    </location>
</feature>
<reference evidence="8 9" key="1">
    <citation type="submission" date="2023-03" db="EMBL/GenBank/DDBJ databases">
        <title>Mating type loci evolution in Malassezia.</title>
        <authorList>
            <person name="Coelho M.A."/>
        </authorList>
    </citation>
    <scope>NUCLEOTIDE SEQUENCE [LARGE SCALE GENOMIC DNA]</scope>
    <source>
        <strain evidence="8 9">CBS 13387</strain>
    </source>
</reference>
<feature type="transmembrane region" description="Helical" evidence="6">
    <location>
        <begin position="688"/>
        <end position="711"/>
    </location>
</feature>
<feature type="compositionally biased region" description="Basic and acidic residues" evidence="5">
    <location>
        <begin position="1"/>
        <end position="10"/>
    </location>
</feature>
<keyword evidence="6" id="KW-0812">Transmembrane</keyword>
<evidence type="ECO:0000259" key="7">
    <source>
        <dbReference type="PROSITE" id="PS50011"/>
    </source>
</evidence>
<evidence type="ECO:0000256" key="2">
    <source>
        <dbReference type="ARBA" id="ARBA00022741"/>
    </source>
</evidence>
<feature type="compositionally biased region" description="Basic and acidic residues" evidence="5">
    <location>
        <begin position="23"/>
        <end position="32"/>
    </location>
</feature>
<evidence type="ECO:0000256" key="3">
    <source>
        <dbReference type="ARBA" id="ARBA00022840"/>
    </source>
</evidence>
<feature type="region of interest" description="Disordered" evidence="5">
    <location>
        <begin position="1"/>
        <end position="77"/>
    </location>
</feature>
<dbReference type="SUPFAM" id="SSF48230">
    <property type="entry name" value="Chondroitin AC/alginate lyase"/>
    <property type="match status" value="1"/>
</dbReference>
<feature type="compositionally biased region" description="Polar residues" evidence="5">
    <location>
        <begin position="11"/>
        <end position="22"/>
    </location>
</feature>
<feature type="binding site" evidence="4">
    <location>
        <position position="122"/>
    </location>
    <ligand>
        <name>ATP</name>
        <dbReference type="ChEBI" id="CHEBI:30616"/>
    </ligand>
</feature>
<name>A0AAJ6CKV8_9BASI</name>
<dbReference type="InterPro" id="IPR008271">
    <property type="entry name" value="Ser/Thr_kinase_AS"/>
</dbReference>
<accession>A0AAJ6CKV8</accession>
<dbReference type="InterPro" id="IPR017441">
    <property type="entry name" value="Protein_kinase_ATP_BS"/>
</dbReference>
<proteinExistence type="predicted"/>
<dbReference type="Pfam" id="PF07940">
    <property type="entry name" value="Hepar_II_III_C"/>
    <property type="match status" value="1"/>
</dbReference>
<dbReference type="Proteomes" id="UP001217582">
    <property type="component" value="Chromosome 2"/>
</dbReference>
<keyword evidence="9" id="KW-1185">Reference proteome</keyword>
<keyword evidence="6" id="KW-1133">Transmembrane helix</keyword>
<evidence type="ECO:0000256" key="6">
    <source>
        <dbReference type="SAM" id="Phobius"/>
    </source>
</evidence>
<dbReference type="EMBL" id="CP119917">
    <property type="protein sequence ID" value="WFD15262.1"/>
    <property type="molecule type" value="Genomic_DNA"/>
</dbReference>
<evidence type="ECO:0000256" key="1">
    <source>
        <dbReference type="ARBA" id="ARBA00004196"/>
    </source>
</evidence>
<dbReference type="SMART" id="SM00220">
    <property type="entry name" value="S_TKc"/>
    <property type="match status" value="1"/>
</dbReference>
<dbReference type="PROSITE" id="PS00107">
    <property type="entry name" value="PROTEIN_KINASE_ATP"/>
    <property type="match status" value="1"/>
</dbReference>
<keyword evidence="6" id="KW-0472">Membrane</keyword>
<evidence type="ECO:0000256" key="5">
    <source>
        <dbReference type="SAM" id="MobiDB-lite"/>
    </source>
</evidence>
<dbReference type="PROSITE" id="PS00108">
    <property type="entry name" value="PROTEIN_KINASE_ST"/>
    <property type="match status" value="1"/>
</dbReference>
<feature type="compositionally biased region" description="Polar residues" evidence="5">
    <location>
        <begin position="726"/>
        <end position="741"/>
    </location>
</feature>
<organism evidence="8 9">
    <name type="scientific">Malassezia arunalokei</name>
    <dbReference type="NCBI Taxonomy" id="1514897"/>
    <lineage>
        <taxon>Eukaryota</taxon>
        <taxon>Fungi</taxon>
        <taxon>Dikarya</taxon>
        <taxon>Basidiomycota</taxon>
        <taxon>Ustilaginomycotina</taxon>
        <taxon>Malasseziomycetes</taxon>
        <taxon>Malasseziales</taxon>
        <taxon>Malasseziaceae</taxon>
        <taxon>Malassezia</taxon>
    </lineage>
</organism>
<dbReference type="InterPro" id="IPR012480">
    <property type="entry name" value="Hepar_II_III_C"/>
</dbReference>
<feature type="region of interest" description="Disordered" evidence="5">
    <location>
        <begin position="645"/>
        <end position="678"/>
    </location>
</feature>
<feature type="region of interest" description="Disordered" evidence="5">
    <location>
        <begin position="425"/>
        <end position="457"/>
    </location>
</feature>
<dbReference type="InterPro" id="IPR000719">
    <property type="entry name" value="Prot_kinase_dom"/>
</dbReference>
<gene>
    <name evidence="8" type="ORF">MARU1_001278</name>
</gene>
<dbReference type="Gene3D" id="1.50.10.100">
    <property type="entry name" value="Chondroitin AC/alginate lyase"/>
    <property type="match status" value="1"/>
</dbReference>
<dbReference type="Pfam" id="PF00069">
    <property type="entry name" value="Pkinase"/>
    <property type="match status" value="1"/>
</dbReference>
<dbReference type="SUPFAM" id="SSF56112">
    <property type="entry name" value="Protein kinase-like (PK-like)"/>
    <property type="match status" value="1"/>
</dbReference>
<evidence type="ECO:0000313" key="8">
    <source>
        <dbReference type="EMBL" id="WFD15262.1"/>
    </source>
</evidence>